<protein>
    <submittedName>
        <fullName evidence="2">Uncharacterized protein</fullName>
    </submittedName>
</protein>
<evidence type="ECO:0000256" key="1">
    <source>
        <dbReference type="SAM" id="MobiDB-lite"/>
    </source>
</evidence>
<keyword evidence="3" id="KW-1185">Reference proteome</keyword>
<organism evidence="2 3">
    <name type="scientific">Aphis gossypii</name>
    <name type="common">Cotton aphid</name>
    <dbReference type="NCBI Taxonomy" id="80765"/>
    <lineage>
        <taxon>Eukaryota</taxon>
        <taxon>Metazoa</taxon>
        <taxon>Ecdysozoa</taxon>
        <taxon>Arthropoda</taxon>
        <taxon>Hexapoda</taxon>
        <taxon>Insecta</taxon>
        <taxon>Pterygota</taxon>
        <taxon>Neoptera</taxon>
        <taxon>Paraneoptera</taxon>
        <taxon>Hemiptera</taxon>
        <taxon>Sternorrhyncha</taxon>
        <taxon>Aphidomorpha</taxon>
        <taxon>Aphidoidea</taxon>
        <taxon>Aphididae</taxon>
        <taxon>Aphidini</taxon>
        <taxon>Aphis</taxon>
        <taxon>Aphis</taxon>
    </lineage>
</organism>
<reference evidence="2" key="1">
    <citation type="submission" date="2022-02" db="EMBL/GenBank/DDBJ databases">
        <authorList>
            <person name="King R."/>
        </authorList>
    </citation>
    <scope>NUCLEOTIDE SEQUENCE</scope>
</reference>
<reference evidence="2" key="2">
    <citation type="submission" date="2022-10" db="EMBL/GenBank/DDBJ databases">
        <authorList>
            <consortium name="ENA_rothamsted_submissions"/>
            <consortium name="culmorum"/>
            <person name="King R."/>
        </authorList>
    </citation>
    <scope>NUCLEOTIDE SEQUENCE</scope>
</reference>
<accession>A0A9P0NK47</accession>
<sequence length="503" mass="55301">MEKKTIIYNFGPDGRDACWAALTSSWSHFSKQQGLNTTQVSCDSSACSDVEAQFKDTTRTLNLWPVKSRGRPNKKKKQNFLTTTTTSLSPPPQPLPPSSPRTLKRRSDVLQQQWLSVNYQLSSSAEVVKQKISEPPKVNGPCNCSQSVNSELSGVIVTSNINNNNNNDDDVVDNDKNKYGAMETIDFADRKQQQLMLCAADSGSWTDVNGPVAVDVAEQPIELPNEDDHVSSVSHPPTPPTAVVEQPIEHARQIENHRVASTEFRPPTPFAVIEQPPIERALPNGDDDHDVSADLCQLTPFAVIEQPIERALPNGDDDHDVSADLCQLTPFAVIEQPIERALQPNGDDDHDVSADLCQLTPFAVSEQPIERALPNGDDDHDVSADLHPPTPFAVAENPTMMEVDVSYREVVSPTFRPQLSLMTSTTDADNPTAITIVSPSSSQSQPNDGKDCPVKSNSSMIVFSEKPLSKYEMKIKEIDNSIISYSKSFLSTVLFVVLLRVLF</sequence>
<evidence type="ECO:0000313" key="3">
    <source>
        <dbReference type="Proteomes" id="UP001154329"/>
    </source>
</evidence>
<proteinExistence type="predicted"/>
<gene>
    <name evidence="2" type="ORF">APHIGO_LOCUS9014</name>
</gene>
<feature type="compositionally biased region" description="Pro residues" evidence="1">
    <location>
        <begin position="89"/>
        <end position="99"/>
    </location>
</feature>
<name>A0A9P0NK47_APHGO</name>
<dbReference type="EMBL" id="OU899036">
    <property type="protein sequence ID" value="CAH1732536.1"/>
    <property type="molecule type" value="Genomic_DNA"/>
</dbReference>
<feature type="region of interest" description="Disordered" evidence="1">
    <location>
        <begin position="422"/>
        <end position="456"/>
    </location>
</feature>
<feature type="region of interest" description="Disordered" evidence="1">
    <location>
        <begin position="83"/>
        <end position="105"/>
    </location>
</feature>
<dbReference type="Proteomes" id="UP001154329">
    <property type="component" value="Chromosome 3"/>
</dbReference>
<feature type="compositionally biased region" description="Polar residues" evidence="1">
    <location>
        <begin position="422"/>
        <end position="447"/>
    </location>
</feature>
<dbReference type="AlphaFoldDB" id="A0A9P0NK47"/>
<evidence type="ECO:0000313" key="2">
    <source>
        <dbReference type="EMBL" id="CAH1732536.1"/>
    </source>
</evidence>